<feature type="region of interest" description="Disordered" evidence="1">
    <location>
        <begin position="1"/>
        <end position="26"/>
    </location>
</feature>
<feature type="compositionally biased region" description="Low complexity" evidence="1">
    <location>
        <begin position="1"/>
        <end position="18"/>
    </location>
</feature>
<organism evidence="2 3">
    <name type="scientific">Runella salmonicolor</name>
    <dbReference type="NCBI Taxonomy" id="2950278"/>
    <lineage>
        <taxon>Bacteria</taxon>
        <taxon>Pseudomonadati</taxon>
        <taxon>Bacteroidota</taxon>
        <taxon>Cytophagia</taxon>
        <taxon>Cytophagales</taxon>
        <taxon>Spirosomataceae</taxon>
        <taxon>Runella</taxon>
    </lineage>
</organism>
<feature type="region of interest" description="Disordered" evidence="1">
    <location>
        <begin position="58"/>
        <end position="86"/>
    </location>
</feature>
<keyword evidence="3" id="KW-1185">Reference proteome</keyword>
<dbReference type="EMBL" id="JAMZEL010000006">
    <property type="protein sequence ID" value="MCP1383920.1"/>
    <property type="molecule type" value="Genomic_DNA"/>
</dbReference>
<gene>
    <name evidence="2" type="ORF">NCI00_15850</name>
</gene>
<evidence type="ECO:0000256" key="1">
    <source>
        <dbReference type="SAM" id="MobiDB-lite"/>
    </source>
</evidence>
<dbReference type="RefSeq" id="WP_253529109.1">
    <property type="nucleotide sequence ID" value="NZ_JAMZEL010000006.1"/>
</dbReference>
<feature type="compositionally biased region" description="Basic and acidic residues" evidence="1">
    <location>
        <begin position="61"/>
        <end position="72"/>
    </location>
</feature>
<sequence length="86" mass="9456">MQTPSNNNSSASIGNSASDLWIPDAEQPNEAANEVYDEPKNPRNLAQEAKDFPEWSILQNTHDDGQPDEAHDAFLTPSGRSFIDEA</sequence>
<proteinExistence type="predicted"/>
<dbReference type="Proteomes" id="UP001204772">
    <property type="component" value="Unassembled WGS sequence"/>
</dbReference>
<evidence type="ECO:0000313" key="2">
    <source>
        <dbReference type="EMBL" id="MCP1383920.1"/>
    </source>
</evidence>
<comment type="caution">
    <text evidence="2">The sequence shown here is derived from an EMBL/GenBank/DDBJ whole genome shotgun (WGS) entry which is preliminary data.</text>
</comment>
<name>A0ABT1FQ79_9BACT</name>
<accession>A0ABT1FQ79</accession>
<reference evidence="2 3" key="1">
    <citation type="submission" date="2022-06" db="EMBL/GenBank/DDBJ databases">
        <title>Runella sp. S5 genome sequencing.</title>
        <authorList>
            <person name="Park S."/>
        </authorList>
    </citation>
    <scope>NUCLEOTIDE SEQUENCE [LARGE SCALE GENOMIC DNA]</scope>
    <source>
        <strain evidence="2 3">S5</strain>
    </source>
</reference>
<protein>
    <submittedName>
        <fullName evidence="2">Uncharacterized protein</fullName>
    </submittedName>
</protein>
<evidence type="ECO:0000313" key="3">
    <source>
        <dbReference type="Proteomes" id="UP001204772"/>
    </source>
</evidence>